<dbReference type="Proteomes" id="UP001058974">
    <property type="component" value="Chromosome 2"/>
</dbReference>
<keyword evidence="2" id="KW-0732">Signal</keyword>
<dbReference type="Pfam" id="PF08276">
    <property type="entry name" value="PAN_2"/>
    <property type="match status" value="1"/>
</dbReference>
<dbReference type="PANTHER" id="PTHR32444:SF183">
    <property type="entry name" value="APPLE DOMAIN-CONTAINING PROTEIN"/>
    <property type="match status" value="1"/>
</dbReference>
<dbReference type="Gramene" id="Psat02G0202900-T1">
    <property type="protein sequence ID" value="KAI5435437.1"/>
    <property type="gene ID" value="KIW84_022029"/>
</dbReference>
<dbReference type="SMART" id="SM00473">
    <property type="entry name" value="PAN_AP"/>
    <property type="match status" value="1"/>
</dbReference>
<gene>
    <name evidence="9" type="ORF">KIW84_022029</name>
</gene>
<accession>A0A9D4Y9R1</accession>
<evidence type="ECO:0000256" key="6">
    <source>
        <dbReference type="PROSITE-ProRule" id="PRU00076"/>
    </source>
</evidence>
<dbReference type="PROSITE" id="PS50026">
    <property type="entry name" value="EGF_3"/>
    <property type="match status" value="1"/>
</dbReference>
<organism evidence="9 10">
    <name type="scientific">Pisum sativum</name>
    <name type="common">Garden pea</name>
    <name type="synonym">Lathyrus oleraceus</name>
    <dbReference type="NCBI Taxonomy" id="3888"/>
    <lineage>
        <taxon>Eukaryota</taxon>
        <taxon>Viridiplantae</taxon>
        <taxon>Streptophyta</taxon>
        <taxon>Embryophyta</taxon>
        <taxon>Tracheophyta</taxon>
        <taxon>Spermatophyta</taxon>
        <taxon>Magnoliopsida</taxon>
        <taxon>eudicotyledons</taxon>
        <taxon>Gunneridae</taxon>
        <taxon>Pentapetalae</taxon>
        <taxon>rosids</taxon>
        <taxon>fabids</taxon>
        <taxon>Fabales</taxon>
        <taxon>Fabaceae</taxon>
        <taxon>Papilionoideae</taxon>
        <taxon>50 kb inversion clade</taxon>
        <taxon>NPAAA clade</taxon>
        <taxon>Hologalegina</taxon>
        <taxon>IRL clade</taxon>
        <taxon>Fabeae</taxon>
        <taxon>Lathyrus</taxon>
    </lineage>
</organism>
<dbReference type="Pfam" id="PF00954">
    <property type="entry name" value="S_locus_glycop"/>
    <property type="match status" value="1"/>
</dbReference>
<dbReference type="GO" id="GO:0048544">
    <property type="term" value="P:recognition of pollen"/>
    <property type="evidence" value="ECO:0007669"/>
    <property type="project" value="InterPro"/>
</dbReference>
<dbReference type="InterPro" id="IPR000742">
    <property type="entry name" value="EGF"/>
</dbReference>
<comment type="caution">
    <text evidence="9">The sequence shown here is derived from an EMBL/GenBank/DDBJ whole genome shotgun (WGS) entry which is preliminary data.</text>
</comment>
<reference evidence="9 10" key="1">
    <citation type="journal article" date="2022" name="Nat. Genet.">
        <title>Improved pea reference genome and pan-genome highlight genomic features and evolutionary characteristics.</title>
        <authorList>
            <person name="Yang T."/>
            <person name="Liu R."/>
            <person name="Luo Y."/>
            <person name="Hu S."/>
            <person name="Wang D."/>
            <person name="Wang C."/>
            <person name="Pandey M.K."/>
            <person name="Ge S."/>
            <person name="Xu Q."/>
            <person name="Li N."/>
            <person name="Li G."/>
            <person name="Huang Y."/>
            <person name="Saxena R.K."/>
            <person name="Ji Y."/>
            <person name="Li M."/>
            <person name="Yan X."/>
            <person name="He Y."/>
            <person name="Liu Y."/>
            <person name="Wang X."/>
            <person name="Xiang C."/>
            <person name="Varshney R.K."/>
            <person name="Ding H."/>
            <person name="Gao S."/>
            <person name="Zong X."/>
        </authorList>
    </citation>
    <scope>NUCLEOTIDE SEQUENCE [LARGE SCALE GENOMIC DNA]</scope>
    <source>
        <strain evidence="9 10">cv. Zhongwan 6</strain>
    </source>
</reference>
<comment type="caution">
    <text evidence="6">Lacks conserved residue(s) required for the propagation of feature annotation.</text>
</comment>
<evidence type="ECO:0000256" key="4">
    <source>
        <dbReference type="ARBA" id="ARBA00047899"/>
    </source>
</evidence>
<evidence type="ECO:0000256" key="3">
    <source>
        <dbReference type="ARBA" id="ARBA00023157"/>
    </source>
</evidence>
<dbReference type="InterPro" id="IPR003609">
    <property type="entry name" value="Pan_app"/>
</dbReference>
<feature type="domain" description="EGF-like" evidence="7">
    <location>
        <begin position="46"/>
        <end position="82"/>
    </location>
</feature>
<evidence type="ECO:0000256" key="2">
    <source>
        <dbReference type="ARBA" id="ARBA00022729"/>
    </source>
</evidence>
<evidence type="ECO:0000259" key="8">
    <source>
        <dbReference type="PROSITE" id="PS50948"/>
    </source>
</evidence>
<dbReference type="InterPro" id="IPR000858">
    <property type="entry name" value="S_locus_glycoprot_dom"/>
</dbReference>
<proteinExistence type="predicted"/>
<evidence type="ECO:0000313" key="9">
    <source>
        <dbReference type="EMBL" id="KAI5435437.1"/>
    </source>
</evidence>
<dbReference type="GO" id="GO:0004674">
    <property type="term" value="F:protein serine/threonine kinase activity"/>
    <property type="evidence" value="ECO:0007669"/>
    <property type="project" value="UniProtKB-EC"/>
</dbReference>
<keyword evidence="3" id="KW-1015">Disulfide bond</keyword>
<dbReference type="CDD" id="cd01098">
    <property type="entry name" value="PAN_AP_plant"/>
    <property type="match status" value="1"/>
</dbReference>
<dbReference type="PROSITE" id="PS51257">
    <property type="entry name" value="PROKAR_LIPOPROTEIN"/>
    <property type="match status" value="1"/>
</dbReference>
<sequence length="205" mass="23633">MYTLKNKFVISILIINQTLSSCQRLIRVPESKTWNVYQSYVYQSLPLDACDVYNVCGGNGHCIIDDSPMCQCLGGFEPKSNQRWNAMDWTRGCVRSGNWSCGVKSRDGFHKFVRVKFPDTTNSWIDLNMTLDNCRMKCLQNCSCTVYTYLDPTREVSSCSLWFDDLLDLRLSQDDKHGQTKKVILEFSITYFNCTFDGKNLQVKT</sequence>
<protein>
    <recommendedName>
        <fullName evidence="1">non-specific serine/threonine protein kinase</fullName>
        <ecNumber evidence="1">2.7.11.1</ecNumber>
    </recommendedName>
</protein>
<dbReference type="PANTHER" id="PTHR32444">
    <property type="entry name" value="BULB-TYPE LECTIN DOMAIN-CONTAINING PROTEIN"/>
    <property type="match status" value="1"/>
</dbReference>
<dbReference type="EMBL" id="JAMSHJ010000002">
    <property type="protein sequence ID" value="KAI5435437.1"/>
    <property type="molecule type" value="Genomic_DNA"/>
</dbReference>
<keyword evidence="10" id="KW-1185">Reference proteome</keyword>
<dbReference type="AlphaFoldDB" id="A0A9D4Y9R1"/>
<name>A0A9D4Y9R1_PEA</name>
<feature type="domain" description="Apple" evidence="8">
    <location>
        <begin position="101"/>
        <end position="184"/>
    </location>
</feature>
<evidence type="ECO:0000256" key="5">
    <source>
        <dbReference type="ARBA" id="ARBA00048679"/>
    </source>
</evidence>
<evidence type="ECO:0000259" key="7">
    <source>
        <dbReference type="PROSITE" id="PS50026"/>
    </source>
</evidence>
<comment type="catalytic activity">
    <reaction evidence="4">
        <text>L-threonyl-[protein] + ATP = O-phospho-L-threonyl-[protein] + ADP + H(+)</text>
        <dbReference type="Rhea" id="RHEA:46608"/>
        <dbReference type="Rhea" id="RHEA-COMP:11060"/>
        <dbReference type="Rhea" id="RHEA-COMP:11605"/>
        <dbReference type="ChEBI" id="CHEBI:15378"/>
        <dbReference type="ChEBI" id="CHEBI:30013"/>
        <dbReference type="ChEBI" id="CHEBI:30616"/>
        <dbReference type="ChEBI" id="CHEBI:61977"/>
        <dbReference type="ChEBI" id="CHEBI:456216"/>
        <dbReference type="EC" id="2.7.11.1"/>
    </reaction>
</comment>
<evidence type="ECO:0000313" key="10">
    <source>
        <dbReference type="Proteomes" id="UP001058974"/>
    </source>
</evidence>
<evidence type="ECO:0000256" key="1">
    <source>
        <dbReference type="ARBA" id="ARBA00012513"/>
    </source>
</evidence>
<keyword evidence="6" id="KW-0245">EGF-like domain</keyword>
<dbReference type="EC" id="2.7.11.1" evidence="1"/>
<comment type="catalytic activity">
    <reaction evidence="5">
        <text>L-seryl-[protein] + ATP = O-phospho-L-seryl-[protein] + ADP + H(+)</text>
        <dbReference type="Rhea" id="RHEA:17989"/>
        <dbReference type="Rhea" id="RHEA-COMP:9863"/>
        <dbReference type="Rhea" id="RHEA-COMP:11604"/>
        <dbReference type="ChEBI" id="CHEBI:15378"/>
        <dbReference type="ChEBI" id="CHEBI:29999"/>
        <dbReference type="ChEBI" id="CHEBI:30616"/>
        <dbReference type="ChEBI" id="CHEBI:83421"/>
        <dbReference type="ChEBI" id="CHEBI:456216"/>
        <dbReference type="EC" id="2.7.11.1"/>
    </reaction>
</comment>
<dbReference type="PROSITE" id="PS50948">
    <property type="entry name" value="PAN"/>
    <property type="match status" value="1"/>
</dbReference>